<name>A0A2D2CYK8_METT3</name>
<dbReference type="Pfam" id="PF06995">
    <property type="entry name" value="Phage_P2_GpU"/>
    <property type="match status" value="1"/>
</dbReference>
<organism evidence="1 2">
    <name type="scientific">Methylosinus trichosporium (strain ATCC 35070 / NCIMB 11131 / UNIQEM 75 / OB3b)</name>
    <dbReference type="NCBI Taxonomy" id="595536"/>
    <lineage>
        <taxon>Bacteria</taxon>
        <taxon>Pseudomonadati</taxon>
        <taxon>Pseudomonadota</taxon>
        <taxon>Alphaproteobacteria</taxon>
        <taxon>Hyphomicrobiales</taxon>
        <taxon>Methylocystaceae</taxon>
        <taxon>Methylosinus</taxon>
    </lineage>
</organism>
<dbReference type="KEGG" id="mtw:CQW49_07935"/>
<evidence type="ECO:0000313" key="1">
    <source>
        <dbReference type="EMBL" id="ATQ67833.1"/>
    </source>
</evidence>
<accession>A0A2D2CYK8</accession>
<dbReference type="InterPro" id="IPR009734">
    <property type="entry name" value="Myoviridae_GpU"/>
</dbReference>
<protein>
    <submittedName>
        <fullName evidence="1">Phage tail protein</fullName>
    </submittedName>
</protein>
<dbReference type="Proteomes" id="UP000230709">
    <property type="component" value="Chromosome"/>
</dbReference>
<dbReference type="STRING" id="595536.GCA_000178815_03563"/>
<gene>
    <name evidence="1" type="ORF">CQW49_07935</name>
</gene>
<dbReference type="EMBL" id="CP023737">
    <property type="protein sequence ID" value="ATQ67833.1"/>
    <property type="molecule type" value="Genomic_DNA"/>
</dbReference>
<dbReference type="AlphaFoldDB" id="A0A2D2CYK8"/>
<sequence>MVMLYQLGIVTFEVTPVNVDSVKRETGHDFAAKAIVGARKPREKMGEADDRILLTGTLWPHKFGGIGTLDDLRDMARGGDPQKLVRGDFVVMGFYVLERMVENHDYLDAAGLGRKIGFDLFLTKSDEPPSPQAALTTFYGLIG</sequence>
<reference evidence="2" key="1">
    <citation type="submission" date="2017-10" db="EMBL/GenBank/DDBJ databases">
        <title>Completed PacBio SMRT sequence of Methylosinus trichosporium OB3b reveals presence of a third large plasmid.</title>
        <authorList>
            <person name="Charles T.C."/>
            <person name="Lynch M.D.J."/>
            <person name="Heil J.R."/>
            <person name="Cheng J."/>
        </authorList>
    </citation>
    <scope>NUCLEOTIDE SEQUENCE [LARGE SCALE GENOMIC DNA]</scope>
    <source>
        <strain evidence="2">OB3b</strain>
    </source>
</reference>
<proteinExistence type="predicted"/>
<evidence type="ECO:0000313" key="2">
    <source>
        <dbReference type="Proteomes" id="UP000230709"/>
    </source>
</evidence>
<keyword evidence="2" id="KW-1185">Reference proteome</keyword>